<feature type="transmembrane region" description="Helical" evidence="2">
    <location>
        <begin position="117"/>
        <end position="140"/>
    </location>
</feature>
<evidence type="ECO:0000256" key="2">
    <source>
        <dbReference type="SAM" id="Phobius"/>
    </source>
</evidence>
<dbReference type="AlphaFoldDB" id="A0AA39UZL2"/>
<reference evidence="3" key="1">
    <citation type="submission" date="2023-06" db="EMBL/GenBank/DDBJ databases">
        <authorList>
            <consortium name="Lawrence Berkeley National Laboratory"/>
            <person name="Ahrendt S."/>
            <person name="Sahu N."/>
            <person name="Indic B."/>
            <person name="Wong-Bajracharya J."/>
            <person name="Merenyi Z."/>
            <person name="Ke H.-M."/>
            <person name="Monk M."/>
            <person name="Kocsube S."/>
            <person name="Drula E."/>
            <person name="Lipzen A."/>
            <person name="Balint B."/>
            <person name="Henrissat B."/>
            <person name="Andreopoulos B."/>
            <person name="Martin F.M."/>
            <person name="Harder C.B."/>
            <person name="Rigling D."/>
            <person name="Ford K.L."/>
            <person name="Foster G.D."/>
            <person name="Pangilinan J."/>
            <person name="Papanicolaou A."/>
            <person name="Barry K."/>
            <person name="LaButti K."/>
            <person name="Viragh M."/>
            <person name="Koriabine M."/>
            <person name="Yan M."/>
            <person name="Riley R."/>
            <person name="Champramary S."/>
            <person name="Plett K.L."/>
            <person name="Tsai I.J."/>
            <person name="Slot J."/>
            <person name="Sipos G."/>
            <person name="Plett J."/>
            <person name="Nagy L.G."/>
            <person name="Grigoriev I.V."/>
        </authorList>
    </citation>
    <scope>NUCLEOTIDE SEQUENCE</scope>
    <source>
        <strain evidence="3">HWK02</strain>
    </source>
</reference>
<feature type="region of interest" description="Disordered" evidence="1">
    <location>
        <begin position="1"/>
        <end position="22"/>
    </location>
</feature>
<evidence type="ECO:0000313" key="3">
    <source>
        <dbReference type="EMBL" id="KAK0499545.1"/>
    </source>
</evidence>
<organism evidence="3 4">
    <name type="scientific">Armillaria luteobubalina</name>
    <dbReference type="NCBI Taxonomy" id="153913"/>
    <lineage>
        <taxon>Eukaryota</taxon>
        <taxon>Fungi</taxon>
        <taxon>Dikarya</taxon>
        <taxon>Basidiomycota</taxon>
        <taxon>Agaricomycotina</taxon>
        <taxon>Agaricomycetes</taxon>
        <taxon>Agaricomycetidae</taxon>
        <taxon>Agaricales</taxon>
        <taxon>Marasmiineae</taxon>
        <taxon>Physalacriaceae</taxon>
        <taxon>Armillaria</taxon>
    </lineage>
</organism>
<gene>
    <name evidence="3" type="ORF">EDD18DRAFT_1151612</name>
</gene>
<accession>A0AA39UZL2</accession>
<name>A0AA39UZL2_9AGAR</name>
<evidence type="ECO:0000256" key="1">
    <source>
        <dbReference type="SAM" id="MobiDB-lite"/>
    </source>
</evidence>
<feature type="compositionally biased region" description="Polar residues" evidence="1">
    <location>
        <begin position="1"/>
        <end position="11"/>
    </location>
</feature>
<sequence length="149" mass="16478">MASEFINATSEETSRPGRQHPSYSTPYIIFDAGVVEYASKFPIRTSTHPAADADNLHIIARASARQVHGSFTPVLRQPLLHSPAERLENSGRAEYITRPPGQNSSHRRSAGWCHWQLACVGFLGGVIIGVSYRLALVFALTRYMNHGFV</sequence>
<dbReference type="Proteomes" id="UP001175228">
    <property type="component" value="Unassembled WGS sequence"/>
</dbReference>
<keyword evidence="2" id="KW-0812">Transmembrane</keyword>
<keyword evidence="2" id="KW-0472">Membrane</keyword>
<dbReference type="EMBL" id="JAUEPU010000009">
    <property type="protein sequence ID" value="KAK0499545.1"/>
    <property type="molecule type" value="Genomic_DNA"/>
</dbReference>
<comment type="caution">
    <text evidence="3">The sequence shown here is derived from an EMBL/GenBank/DDBJ whole genome shotgun (WGS) entry which is preliminary data.</text>
</comment>
<protein>
    <submittedName>
        <fullName evidence="3">Uncharacterized protein</fullName>
    </submittedName>
</protein>
<proteinExistence type="predicted"/>
<evidence type="ECO:0000313" key="4">
    <source>
        <dbReference type="Proteomes" id="UP001175228"/>
    </source>
</evidence>
<keyword evidence="4" id="KW-1185">Reference proteome</keyword>
<keyword evidence="2" id="KW-1133">Transmembrane helix</keyword>